<dbReference type="Pfam" id="PF01580">
    <property type="entry name" value="FtsK_SpoIIIE"/>
    <property type="match status" value="3"/>
</dbReference>
<dbReference type="GO" id="GO:0005524">
    <property type="term" value="F:ATP binding"/>
    <property type="evidence" value="ECO:0007669"/>
    <property type="project" value="UniProtKB-UniRule"/>
</dbReference>
<comment type="subcellular location">
    <subcellularLocation>
        <location evidence="1">Cell membrane</location>
        <topology evidence="1">Multi-pass membrane protein</topology>
    </subcellularLocation>
</comment>
<keyword evidence="5 9" id="KW-0547">Nucleotide-binding</keyword>
<evidence type="ECO:0000256" key="5">
    <source>
        <dbReference type="ARBA" id="ARBA00022741"/>
    </source>
</evidence>
<evidence type="ECO:0000313" key="13">
    <source>
        <dbReference type="EMBL" id="WGH94399.1"/>
    </source>
</evidence>
<evidence type="ECO:0000256" key="10">
    <source>
        <dbReference type="SAM" id="MobiDB-lite"/>
    </source>
</evidence>
<dbReference type="InterPro" id="IPR027417">
    <property type="entry name" value="P-loop_NTPase"/>
</dbReference>
<proteinExistence type="predicted"/>
<sequence>MSLRATTKTANPEPQAEESATPIHEATALTDSRIDTGGLFHRPARSTVPVSEPEPHNVNKPPMIEDTGAAGMGFIGLIPLIGIAAAMSVMMLLRNSPFAAVGAIMMVVTVIGAIVMMMSQSGKATRKRQRARNSYLEYLESVRDELTAKENQRRQELADVNPPPDALIEYLATPWRAWERRRHHSDFLDIRLGVGDGAGFPIRLQGEEDYSQQTDPHLTEQLQVLQDRFATTPELPLTLNLAQQHTVSVIGSSLFCSTAIRNIILQLISLHSPEDVHLAVAVPRHAQAEWSWLRRVPHILDQRQPTQRGPLPRLAPSMPELAKLLKQDLAHRYQSSAESRRNTIHAKILQTAVPRLIIIDLTRSRSVENFSVPGTETSHQLGVTVIHAVAEQLDEPGEISARIKATGNIGETQTRIENFGLAGTGTPQTFLGALDDSDPALAAGISRMVAPMRLDHDSLEHTENDQAQSFTKLLDMTEMTDQALERAWQPRMGPDFLKVPIGLDDAGDPVLLDIKESAHNGMGPHGLCVGATGSGKSELLRTLVLSLALTHPPDMLNLVLVDYKGGATFAPFAGIPHVSGIVTNLADDVSLVDRIYSSLQGEILRRQELLSQAGNLSSITEYQQLRHRLADTPEGEAMPPLPHLFLVIDEFGELLSARPDFIELFMSIGRIGRSIGVHLLLSSQRLEGGKIRGLDTYLSYRLGLRTLSEAESRTVLETPDAFHLPPLPGYGYLKVDTTVYTRFRAGFVSGPMAAETTDDSVPVTDHPGAIPEFYYASELLNDIARVRAEELEAEHQHELAEAEGDEGCGEQELVPGGGLEPETQGPTVLGTAVELMRSKPRVTDPIWLAPLPDSVSLDVAVASTGRTEAPGVSTAALAETPTAGRGTHRHDSSAPGPLTATLGLLDDPAHQWQGPWQLDLTRAGGHVVILGGPSSGKSTALKTLALSLSDNYDPRQVSIFGLDLKGTGLLGISELPHVAGVAGRTRRERLRRTVEEVADLLTEREQIFEEREIDSLATMRQLFDDGQLPNIDVRDVVLIVDGWGGLLEEFDELQDAVYSILTRGGGFGIHVIATATRWNEIRLAQQSFFGTRLELKLSEPADSVHGSKIAKNIPGDKPGRGFHTDGLIGQIALPRLDANPDPATLGQGLSVTITQITQKNPVSSPHTVRLLPHLIRQDELVAPTTPGTLRLGMMERDSSTRYLDLTGSSPHLLMMGDNDSGKTSTLIALAQELMSQYTSEELVFAVCDPRRELHEVIPEPYMGGYATSASLATQLSEAVVKELTNRVPQDPTPGAFQPSSENQIVLLVDDYDVLAAGGVSPLTPFVPFVPMGVDINFHVLMARRIRGASRAMFEPFITSVRETGATTIMLDGDPDEGRLIGRNRPRKFPVGRGMIIGDDLQPRTIQLAAPSDIAQRG</sequence>
<dbReference type="GO" id="GO:0003677">
    <property type="term" value="F:DNA binding"/>
    <property type="evidence" value="ECO:0007669"/>
    <property type="project" value="InterPro"/>
</dbReference>
<feature type="binding site" evidence="9">
    <location>
        <begin position="530"/>
        <end position="537"/>
    </location>
    <ligand>
        <name>ATP</name>
        <dbReference type="ChEBI" id="CHEBI:30616"/>
    </ligand>
</feature>
<dbReference type="RefSeq" id="WP_279675403.1">
    <property type="nucleotide sequence ID" value="NZ_CP122566.1"/>
</dbReference>
<reference evidence="13 14" key="1">
    <citation type="submission" date="2023-03" db="EMBL/GenBank/DDBJ databases">
        <title>Complete genome sequences of several Auritidibacter ignavus strains isolated from ear infections.</title>
        <authorList>
            <person name="Baehr T."/>
            <person name="Baumhoegger A.M."/>
        </authorList>
    </citation>
    <scope>NUCLEOTIDE SEQUENCE [LARGE SCALE GENOMIC DNA]</scope>
    <source>
        <strain evidence="13 14">BABAE-6</strain>
    </source>
</reference>
<feature type="domain" description="FtsK" evidence="12">
    <location>
        <begin position="1198"/>
        <end position="1379"/>
    </location>
</feature>
<dbReference type="PANTHER" id="PTHR22683">
    <property type="entry name" value="SPORULATION PROTEIN RELATED"/>
    <property type="match status" value="1"/>
</dbReference>
<evidence type="ECO:0000256" key="11">
    <source>
        <dbReference type="SAM" id="Phobius"/>
    </source>
</evidence>
<evidence type="ECO:0000256" key="7">
    <source>
        <dbReference type="ARBA" id="ARBA00022989"/>
    </source>
</evidence>
<evidence type="ECO:0000313" key="14">
    <source>
        <dbReference type="Proteomes" id="UP001224674"/>
    </source>
</evidence>
<feature type="transmembrane region" description="Helical" evidence="11">
    <location>
        <begin position="98"/>
        <end position="118"/>
    </location>
</feature>
<dbReference type="NCBIfam" id="TIGR03924">
    <property type="entry name" value="T7SS_EccC_a"/>
    <property type="match status" value="1"/>
</dbReference>
<evidence type="ECO:0000256" key="1">
    <source>
        <dbReference type="ARBA" id="ARBA00004651"/>
    </source>
</evidence>
<dbReference type="InterPro" id="IPR003593">
    <property type="entry name" value="AAA+_ATPase"/>
</dbReference>
<feature type="compositionally biased region" description="Polar residues" evidence="10">
    <location>
        <begin position="1"/>
        <end position="12"/>
    </location>
</feature>
<keyword evidence="7 11" id="KW-1133">Transmembrane helix</keyword>
<feature type="region of interest" description="Disordered" evidence="10">
    <location>
        <begin position="799"/>
        <end position="825"/>
    </location>
</feature>
<dbReference type="InterPro" id="IPR002543">
    <property type="entry name" value="FtsK_dom"/>
</dbReference>
<dbReference type="PANTHER" id="PTHR22683:SF1">
    <property type="entry name" value="TYPE VII SECRETION SYSTEM PROTEIN ESSC"/>
    <property type="match status" value="1"/>
</dbReference>
<feature type="transmembrane region" description="Helical" evidence="11">
    <location>
        <begin position="69"/>
        <end position="92"/>
    </location>
</feature>
<gene>
    <name evidence="13" type="primary">eccCa</name>
    <name evidence="13" type="ORF">QDX21_06365</name>
</gene>
<dbReference type="GO" id="GO:0005886">
    <property type="term" value="C:plasma membrane"/>
    <property type="evidence" value="ECO:0007669"/>
    <property type="project" value="UniProtKB-SubCell"/>
</dbReference>
<dbReference type="InterPro" id="IPR050206">
    <property type="entry name" value="FtsK/SpoIIIE/SftA"/>
</dbReference>
<feature type="binding site" evidence="9">
    <location>
        <begin position="1216"/>
        <end position="1223"/>
    </location>
    <ligand>
        <name>ATP</name>
        <dbReference type="ChEBI" id="CHEBI:30616"/>
    </ligand>
</feature>
<feature type="domain" description="FtsK" evidence="12">
    <location>
        <begin position="507"/>
        <end position="713"/>
    </location>
</feature>
<evidence type="ECO:0000256" key="9">
    <source>
        <dbReference type="PROSITE-ProRule" id="PRU00289"/>
    </source>
</evidence>
<keyword evidence="2" id="KW-1003">Cell membrane</keyword>
<keyword evidence="6 9" id="KW-0067">ATP-binding</keyword>
<name>A0AAJ6ALF2_9MICC</name>
<evidence type="ECO:0000256" key="3">
    <source>
        <dbReference type="ARBA" id="ARBA00022692"/>
    </source>
</evidence>
<keyword evidence="3 11" id="KW-0812">Transmembrane</keyword>
<dbReference type="NCBIfam" id="TIGR03925">
    <property type="entry name" value="T7SS_EccC_b"/>
    <property type="match status" value="1"/>
</dbReference>
<evidence type="ECO:0000256" key="2">
    <source>
        <dbReference type="ARBA" id="ARBA00022475"/>
    </source>
</evidence>
<keyword evidence="14" id="KW-1185">Reference proteome</keyword>
<feature type="region of interest" description="Disordered" evidence="10">
    <location>
        <begin position="1"/>
        <end position="58"/>
    </location>
</feature>
<dbReference type="EMBL" id="CP122566">
    <property type="protein sequence ID" value="WGH94399.1"/>
    <property type="molecule type" value="Genomic_DNA"/>
</dbReference>
<dbReference type="SUPFAM" id="SSF52540">
    <property type="entry name" value="P-loop containing nucleoside triphosphate hydrolases"/>
    <property type="match status" value="3"/>
</dbReference>
<feature type="binding site" evidence="9">
    <location>
        <begin position="931"/>
        <end position="938"/>
    </location>
    <ligand>
        <name>ATP</name>
        <dbReference type="ChEBI" id="CHEBI:30616"/>
    </ligand>
</feature>
<dbReference type="InterPro" id="IPR023837">
    <property type="entry name" value="EccCb-like_Actinobacteria"/>
</dbReference>
<feature type="domain" description="FtsK" evidence="12">
    <location>
        <begin position="913"/>
        <end position="1104"/>
    </location>
</feature>
<dbReference type="PROSITE" id="PS50901">
    <property type="entry name" value="FTSK"/>
    <property type="match status" value="3"/>
</dbReference>
<evidence type="ECO:0000256" key="8">
    <source>
        <dbReference type="ARBA" id="ARBA00023136"/>
    </source>
</evidence>
<evidence type="ECO:0000259" key="12">
    <source>
        <dbReference type="PROSITE" id="PS50901"/>
    </source>
</evidence>
<organism evidence="13 14">
    <name type="scientific">Auritidibacter ignavus</name>
    <dbReference type="NCBI Taxonomy" id="678932"/>
    <lineage>
        <taxon>Bacteria</taxon>
        <taxon>Bacillati</taxon>
        <taxon>Actinomycetota</taxon>
        <taxon>Actinomycetes</taxon>
        <taxon>Micrococcales</taxon>
        <taxon>Micrococcaceae</taxon>
        <taxon>Auritidibacter</taxon>
    </lineage>
</organism>
<evidence type="ECO:0000256" key="6">
    <source>
        <dbReference type="ARBA" id="ARBA00022840"/>
    </source>
</evidence>
<keyword evidence="8 11" id="KW-0472">Membrane</keyword>
<dbReference type="SMART" id="SM00382">
    <property type="entry name" value="AAA"/>
    <property type="match status" value="3"/>
</dbReference>
<dbReference type="InterPro" id="IPR023836">
    <property type="entry name" value="EccCa-like_Actinobacteria"/>
</dbReference>
<keyword evidence="4" id="KW-0677">Repeat</keyword>
<protein>
    <submittedName>
        <fullName evidence="13">Type VII secretion protein EccCa</fullName>
    </submittedName>
</protein>
<accession>A0AAJ6ALF2</accession>
<evidence type="ECO:0000256" key="4">
    <source>
        <dbReference type="ARBA" id="ARBA00022737"/>
    </source>
</evidence>
<dbReference type="Proteomes" id="UP001224674">
    <property type="component" value="Chromosome"/>
</dbReference>
<dbReference type="Gene3D" id="3.40.50.300">
    <property type="entry name" value="P-loop containing nucleotide triphosphate hydrolases"/>
    <property type="match status" value="4"/>
</dbReference>